<accession>A0A4U2Y6V1</accession>
<gene>
    <name evidence="2" type="ORF">E8L90_13250</name>
</gene>
<keyword evidence="3" id="KW-1185">Reference proteome</keyword>
<sequence length="145" mass="16470">MIRKILIALVSSVIFCLSLAFLNYTPENDREPNVHYFSFASLVMIYLLYATPVYLLLGVPISLVIDIVKRKIRISNSIFKYVFEVVVYLISGILAIFLTLIVLSGGKILLDITDARRLFQLGAIASLLYYHIYIMSFLLKGKKSI</sequence>
<comment type="caution">
    <text evidence="2">The sequence shown here is derived from an EMBL/GenBank/DDBJ whole genome shotgun (WGS) entry which is preliminary data.</text>
</comment>
<keyword evidence="1" id="KW-1133">Transmembrane helix</keyword>
<dbReference type="EMBL" id="SZNK01000001">
    <property type="protein sequence ID" value="TKI56350.1"/>
    <property type="molecule type" value="Genomic_DNA"/>
</dbReference>
<keyword evidence="1" id="KW-0812">Transmembrane</keyword>
<name>A0A4U2Y6V1_9BACL</name>
<evidence type="ECO:0000313" key="3">
    <source>
        <dbReference type="Proteomes" id="UP000307841"/>
    </source>
</evidence>
<feature type="transmembrane region" description="Helical" evidence="1">
    <location>
        <begin position="85"/>
        <end position="106"/>
    </location>
</feature>
<protein>
    <submittedName>
        <fullName evidence="2">Uncharacterized protein</fullName>
    </submittedName>
</protein>
<evidence type="ECO:0000313" key="2">
    <source>
        <dbReference type="EMBL" id="TKI56350.1"/>
    </source>
</evidence>
<dbReference type="Proteomes" id="UP000307841">
    <property type="component" value="Unassembled WGS sequence"/>
</dbReference>
<organism evidence="2 3">
    <name type="scientific">Brevibacillus antibioticus</name>
    <dbReference type="NCBI Taxonomy" id="2570228"/>
    <lineage>
        <taxon>Bacteria</taxon>
        <taxon>Bacillati</taxon>
        <taxon>Bacillota</taxon>
        <taxon>Bacilli</taxon>
        <taxon>Bacillales</taxon>
        <taxon>Paenibacillaceae</taxon>
        <taxon>Brevibacillus</taxon>
    </lineage>
</organism>
<dbReference type="OrthoDB" id="2622664at2"/>
<dbReference type="RefSeq" id="WP_137029805.1">
    <property type="nucleotide sequence ID" value="NZ_SZNK01000001.1"/>
</dbReference>
<reference evidence="2 3" key="1">
    <citation type="submission" date="2019-04" db="EMBL/GenBank/DDBJ databases">
        <title>Whole genome sequencing of Brevibacillus sp. TGS2-1.</title>
        <authorList>
            <person name="Choi A."/>
        </authorList>
    </citation>
    <scope>NUCLEOTIDE SEQUENCE [LARGE SCALE GENOMIC DNA]</scope>
    <source>
        <strain evidence="2 3">TGS2-1</strain>
    </source>
</reference>
<dbReference type="AlphaFoldDB" id="A0A4U2Y6V1"/>
<feature type="transmembrane region" description="Helical" evidence="1">
    <location>
        <begin position="118"/>
        <end position="139"/>
    </location>
</feature>
<feature type="transmembrane region" description="Helical" evidence="1">
    <location>
        <begin position="36"/>
        <end position="65"/>
    </location>
</feature>
<proteinExistence type="predicted"/>
<keyword evidence="1" id="KW-0472">Membrane</keyword>
<evidence type="ECO:0000256" key="1">
    <source>
        <dbReference type="SAM" id="Phobius"/>
    </source>
</evidence>